<dbReference type="EMBL" id="JBHSRF010000014">
    <property type="protein sequence ID" value="MFC6082150.1"/>
    <property type="molecule type" value="Genomic_DNA"/>
</dbReference>
<sequence>MSVNGVDGEELVLRIDGTEPLSLAAVRAVEAVCARADALGGVGVLPVMLSGAPAGSWTADADVALVTKWERAVRRLERLGMTTVATAEGDVGGLALDVLLTTDLRIVTPDTRLLVSVDGGATWPGMAAYRLTAQAGIAPVRRAVLFGHPIGAGEAQAMGLVHEVTDDPAKALVVATEAAAALSGRELAIRRQLMHEAAVTSFENALGAHLAACDRALRQTPARAAS</sequence>
<comment type="caution">
    <text evidence="1">The sequence shown here is derived from an EMBL/GenBank/DDBJ whole genome shotgun (WGS) entry which is preliminary data.</text>
</comment>
<dbReference type="Gene3D" id="3.90.226.10">
    <property type="entry name" value="2-enoyl-CoA Hydratase, Chain A, domain 1"/>
    <property type="match status" value="1"/>
</dbReference>
<dbReference type="RefSeq" id="WP_380751521.1">
    <property type="nucleotide sequence ID" value="NZ_JBHSRF010000014.1"/>
</dbReference>
<keyword evidence="1" id="KW-0456">Lyase</keyword>
<proteinExistence type="predicted"/>
<dbReference type="Pfam" id="PF00378">
    <property type="entry name" value="ECH_1"/>
    <property type="match status" value="1"/>
</dbReference>
<dbReference type="NCBIfam" id="NF042431">
    <property type="entry name" value="EnCoAhydt_DpgB"/>
    <property type="match status" value="1"/>
</dbReference>
<protein>
    <submittedName>
        <fullName evidence="1">Enoyl-CoA-hydratase DpgB</fullName>
        <ecNumber evidence="1">4.2.1.17</ecNumber>
    </submittedName>
</protein>
<reference evidence="2" key="1">
    <citation type="journal article" date="2019" name="Int. J. Syst. Evol. Microbiol.">
        <title>The Global Catalogue of Microorganisms (GCM) 10K type strain sequencing project: providing services to taxonomists for standard genome sequencing and annotation.</title>
        <authorList>
            <consortium name="The Broad Institute Genomics Platform"/>
            <consortium name="The Broad Institute Genome Sequencing Center for Infectious Disease"/>
            <person name="Wu L."/>
            <person name="Ma J."/>
        </authorList>
    </citation>
    <scope>NUCLEOTIDE SEQUENCE [LARGE SCALE GENOMIC DNA]</scope>
    <source>
        <strain evidence="2">JCM 30346</strain>
    </source>
</reference>
<evidence type="ECO:0000313" key="1">
    <source>
        <dbReference type="EMBL" id="MFC6082150.1"/>
    </source>
</evidence>
<dbReference type="CDD" id="cd06558">
    <property type="entry name" value="crotonase-like"/>
    <property type="match status" value="1"/>
</dbReference>
<evidence type="ECO:0000313" key="2">
    <source>
        <dbReference type="Proteomes" id="UP001596137"/>
    </source>
</evidence>
<name>A0ABW1NFT9_9ACTN</name>
<dbReference type="InterPro" id="IPR001753">
    <property type="entry name" value="Enoyl-CoA_hydra/iso"/>
</dbReference>
<accession>A0ABW1NFT9</accession>
<dbReference type="Proteomes" id="UP001596137">
    <property type="component" value="Unassembled WGS sequence"/>
</dbReference>
<dbReference type="SUPFAM" id="SSF52096">
    <property type="entry name" value="ClpP/crotonase"/>
    <property type="match status" value="1"/>
</dbReference>
<dbReference type="EC" id="4.2.1.17" evidence="1"/>
<organism evidence="1 2">
    <name type="scientific">Sphaerisporangium aureirubrum</name>
    <dbReference type="NCBI Taxonomy" id="1544736"/>
    <lineage>
        <taxon>Bacteria</taxon>
        <taxon>Bacillati</taxon>
        <taxon>Actinomycetota</taxon>
        <taxon>Actinomycetes</taxon>
        <taxon>Streptosporangiales</taxon>
        <taxon>Streptosporangiaceae</taxon>
        <taxon>Sphaerisporangium</taxon>
    </lineage>
</organism>
<gene>
    <name evidence="1" type="primary">dpgB</name>
    <name evidence="1" type="ORF">ACFP1K_13380</name>
</gene>
<keyword evidence="2" id="KW-1185">Reference proteome</keyword>
<dbReference type="InterPro" id="IPR029045">
    <property type="entry name" value="ClpP/crotonase-like_dom_sf"/>
</dbReference>
<dbReference type="GO" id="GO:0004300">
    <property type="term" value="F:enoyl-CoA hydratase activity"/>
    <property type="evidence" value="ECO:0007669"/>
    <property type="project" value="UniProtKB-EC"/>
</dbReference>
<dbReference type="InterPro" id="IPR053545">
    <property type="entry name" value="Enoyl-CoA_hydratase-like"/>
</dbReference>